<gene>
    <name evidence="3" type="ORF">JAY77_18325</name>
</gene>
<dbReference type="AlphaFoldDB" id="A0A9E4NMP0"/>
<name>A0A9E4NMP0_9GAMM</name>
<protein>
    <recommendedName>
        <fullName evidence="5">Cytochrome c-552/4 domain-containing protein</fullName>
    </recommendedName>
</protein>
<dbReference type="InterPro" id="IPR036280">
    <property type="entry name" value="Multihaem_cyt_sf"/>
</dbReference>
<feature type="region of interest" description="Disordered" evidence="1">
    <location>
        <begin position="559"/>
        <end position="579"/>
    </location>
</feature>
<keyword evidence="2" id="KW-0732">Signal</keyword>
<proteinExistence type="predicted"/>
<evidence type="ECO:0000256" key="1">
    <source>
        <dbReference type="SAM" id="MobiDB-lite"/>
    </source>
</evidence>
<evidence type="ECO:0000313" key="3">
    <source>
        <dbReference type="EMBL" id="MCG7980091.1"/>
    </source>
</evidence>
<accession>A0A9E4NMP0</accession>
<dbReference type="Gene3D" id="1.10.1130.10">
    <property type="entry name" value="Flavocytochrome C3, Chain A"/>
    <property type="match status" value="1"/>
</dbReference>
<evidence type="ECO:0008006" key="5">
    <source>
        <dbReference type="Google" id="ProtNLM"/>
    </source>
</evidence>
<organism evidence="3 4">
    <name type="scientific">Candidatus Thiodiazotropha taylori</name>
    <dbReference type="NCBI Taxonomy" id="2792791"/>
    <lineage>
        <taxon>Bacteria</taxon>
        <taxon>Pseudomonadati</taxon>
        <taxon>Pseudomonadota</taxon>
        <taxon>Gammaproteobacteria</taxon>
        <taxon>Chromatiales</taxon>
        <taxon>Sedimenticolaceae</taxon>
        <taxon>Candidatus Thiodiazotropha</taxon>
    </lineage>
</organism>
<evidence type="ECO:0000313" key="4">
    <source>
        <dbReference type="Proteomes" id="UP000886674"/>
    </source>
</evidence>
<dbReference type="SUPFAM" id="SSF48695">
    <property type="entry name" value="Multiheme cytochromes"/>
    <property type="match status" value="1"/>
</dbReference>
<dbReference type="Proteomes" id="UP000886674">
    <property type="component" value="Unassembled WGS sequence"/>
</dbReference>
<feature type="signal peptide" evidence="2">
    <location>
        <begin position="1"/>
        <end position="23"/>
    </location>
</feature>
<dbReference type="EMBL" id="JAEPCR010000100">
    <property type="protein sequence ID" value="MCG7980091.1"/>
    <property type="molecule type" value="Genomic_DNA"/>
</dbReference>
<evidence type="ECO:0000256" key="2">
    <source>
        <dbReference type="SAM" id="SignalP"/>
    </source>
</evidence>
<feature type="chain" id="PRO_5038716619" description="Cytochrome c-552/4 domain-containing protein" evidence="2">
    <location>
        <begin position="24"/>
        <end position="614"/>
    </location>
</feature>
<sequence length="614" mass="67485">MIALKYLGAASAALILYAGLSFATSITESDSTQPRGSEPGVNANGQALDPIIDGFRNPARFPGIFHDDWAGSIMAHATRDPSFYAALNVANRDYINLLEHVSQGGDTPPLTDLGLSTALDLLDKTEEEQAVVGDFCLRCHSPVGWLEGFSEPPNAAEPHLRGDFWGASLQEFSPTSAEAPDPLHNKDSEGHMDGITCDFCHRVIDNQKDAGGIKAAGNGGVFVTPYEFFTANPEWEGDMQPGGPRVMDPFQRESELCGTCHEVTNPFLMTLTDPDGDGTPVNVPHPIERTYTEWYNSAFPDKAEGRCQDCHRPMRFPGAQTWMLTHLERLWGPIDQTWTDLGYDVTSSRQAALDARVLDNLDFVDGATARISVVNQPESLRPGDTGSVKFRITNLTGHKLPTGYGEGRQMWLHVRIWTKSGTILEDGAVDPASGEVLVADHDDIFEMHALAEGYGDLLDEDSDGLVTEHEKEFHFVLLNKVVKDNRIPPEGYDKAAYMAQGAFIIPADEYADGQNWADREYTFTVPANARGNIKLEAKLMYKTFSNHYVDFLAEKDSEPTVSHGGHARDLPAAGSMTSNPQHWGEALKEIYEVSGNGPAVQFARKKTEIELNRE</sequence>
<comment type="caution">
    <text evidence="3">The sequence shown here is derived from an EMBL/GenBank/DDBJ whole genome shotgun (WGS) entry which is preliminary data.</text>
</comment>
<reference evidence="3" key="1">
    <citation type="journal article" date="2021" name="Proc. Natl. Acad. Sci. U.S.A.">
        <title>Global biogeography of chemosynthetic symbionts reveals both localized and globally distributed symbiont groups. .</title>
        <authorList>
            <person name="Osvatic J.T."/>
            <person name="Wilkins L.G.E."/>
            <person name="Leibrecht L."/>
            <person name="Leray M."/>
            <person name="Zauner S."/>
            <person name="Polzin J."/>
            <person name="Camacho Y."/>
            <person name="Gros O."/>
            <person name="van Gils J.A."/>
            <person name="Eisen J.A."/>
            <person name="Petersen J.M."/>
            <person name="Yuen B."/>
        </authorList>
    </citation>
    <scope>NUCLEOTIDE SEQUENCE</scope>
    <source>
        <strain evidence="3">MAGclacostrist055</strain>
    </source>
</reference>